<evidence type="ECO:0000313" key="2">
    <source>
        <dbReference type="EMBL" id="KAL1403676.1"/>
    </source>
</evidence>
<proteinExistence type="predicted"/>
<name>A0ABD1DVA5_CULPP</name>
<accession>A0ABD1DVA5</accession>
<dbReference type="PANTHER" id="PTHR24413">
    <property type="entry name" value="SPECKLE-TYPE POZ PROTEIN"/>
    <property type="match status" value="1"/>
</dbReference>
<feature type="domain" description="BTB" evidence="1">
    <location>
        <begin position="132"/>
        <end position="195"/>
    </location>
</feature>
<dbReference type="InterPro" id="IPR011333">
    <property type="entry name" value="SKP1/BTB/POZ_sf"/>
</dbReference>
<evidence type="ECO:0000259" key="1">
    <source>
        <dbReference type="PROSITE" id="PS50097"/>
    </source>
</evidence>
<gene>
    <name evidence="2" type="ORF">pipiens_005590</name>
</gene>
<dbReference type="InterPro" id="IPR000210">
    <property type="entry name" value="BTB/POZ_dom"/>
</dbReference>
<evidence type="ECO:0000313" key="3">
    <source>
        <dbReference type="Proteomes" id="UP001562425"/>
    </source>
</evidence>
<dbReference type="Pfam" id="PF00651">
    <property type="entry name" value="BTB"/>
    <property type="match status" value="1"/>
</dbReference>
<organism evidence="2 3">
    <name type="scientific">Culex pipiens pipiens</name>
    <name type="common">Northern house mosquito</name>
    <dbReference type="NCBI Taxonomy" id="38569"/>
    <lineage>
        <taxon>Eukaryota</taxon>
        <taxon>Metazoa</taxon>
        <taxon>Ecdysozoa</taxon>
        <taxon>Arthropoda</taxon>
        <taxon>Hexapoda</taxon>
        <taxon>Insecta</taxon>
        <taxon>Pterygota</taxon>
        <taxon>Neoptera</taxon>
        <taxon>Endopterygota</taxon>
        <taxon>Diptera</taxon>
        <taxon>Nematocera</taxon>
        <taxon>Culicoidea</taxon>
        <taxon>Culicidae</taxon>
        <taxon>Culicinae</taxon>
        <taxon>Culicini</taxon>
        <taxon>Culex</taxon>
        <taxon>Culex</taxon>
    </lineage>
</organism>
<dbReference type="Gene3D" id="1.25.40.420">
    <property type="match status" value="1"/>
</dbReference>
<dbReference type="AlphaFoldDB" id="A0ABD1DVA5"/>
<reference evidence="2 3" key="1">
    <citation type="submission" date="2024-05" db="EMBL/GenBank/DDBJ databases">
        <title>Culex pipiens pipiens assembly and annotation.</title>
        <authorList>
            <person name="Alout H."/>
            <person name="Durand T."/>
        </authorList>
    </citation>
    <scope>NUCLEOTIDE SEQUENCE [LARGE SCALE GENOMIC DNA]</scope>
    <source>
        <strain evidence="2">HA-2024</strain>
        <tissue evidence="2">Whole body</tissue>
    </source>
</reference>
<sequence length="290" mass="32866">MELICKTDCTSTVFHNRWEIAPFDCEQGEQLPSDVFHGYSAHGSDYEVAWHYILEVTTSDQVLRPNLYVKRHAVKITTVIDSCNAQLEACVELEPGVHHDNGGKYKSFEYSEPKISEVLENYASLLSNEQLSDVTILVDQKKFYAQRAILSVRSPVFAAMFQSGMQESALNRIVIEDIEPDVFEEVLRFIYVGKVIGLERMAHELLAAADKYALDRLRKMCEGHLGRHITQETVLKTLALAGLYHAEELKDQAVRFICKNIKTMQSTEWKSFAHAHPDLVADILSAMANN</sequence>
<keyword evidence="3" id="KW-1185">Reference proteome</keyword>
<dbReference type="EMBL" id="JBEHCU010001241">
    <property type="protein sequence ID" value="KAL1403676.1"/>
    <property type="molecule type" value="Genomic_DNA"/>
</dbReference>
<dbReference type="PROSITE" id="PS50097">
    <property type="entry name" value="BTB"/>
    <property type="match status" value="1"/>
</dbReference>
<dbReference type="Gene3D" id="3.30.710.10">
    <property type="entry name" value="Potassium Channel Kv1.1, Chain A"/>
    <property type="match status" value="1"/>
</dbReference>
<dbReference type="SMART" id="SM00225">
    <property type="entry name" value="BTB"/>
    <property type="match status" value="1"/>
</dbReference>
<protein>
    <recommendedName>
        <fullName evidence="1">BTB domain-containing protein</fullName>
    </recommendedName>
</protein>
<dbReference type="SUPFAM" id="SSF54695">
    <property type="entry name" value="POZ domain"/>
    <property type="match status" value="1"/>
</dbReference>
<comment type="caution">
    <text evidence="2">The sequence shown here is derived from an EMBL/GenBank/DDBJ whole genome shotgun (WGS) entry which is preliminary data.</text>
</comment>
<dbReference type="Proteomes" id="UP001562425">
    <property type="component" value="Unassembled WGS sequence"/>
</dbReference>
<dbReference type="FunFam" id="3.30.710.10:FF:000159">
    <property type="entry name" value="Speckle-type POZ protein B"/>
    <property type="match status" value="1"/>
</dbReference>